<dbReference type="InterPro" id="IPR041916">
    <property type="entry name" value="Anti_sigma_zinc_sf"/>
</dbReference>
<protein>
    <recommendedName>
        <fullName evidence="2">Putative zinc-finger domain-containing protein</fullName>
    </recommendedName>
</protein>
<dbReference type="Gene3D" id="1.10.10.1320">
    <property type="entry name" value="Anti-sigma factor, zinc-finger domain"/>
    <property type="match status" value="1"/>
</dbReference>
<gene>
    <name evidence="3" type="ORF">NNJEOMEG_02209</name>
</gene>
<comment type="caution">
    <text evidence="3">The sequence shown here is derived from an EMBL/GenBank/DDBJ whole genome shotgun (WGS) entry which is preliminary data.</text>
</comment>
<dbReference type="InterPro" id="IPR027383">
    <property type="entry name" value="Znf_put"/>
</dbReference>
<sequence>MSNNRDMRGASSGNSAGECPDALTVAAYLDGRLEGAELAAVERHLAACRKCATDVLELRELLDNVAGDEPGREEHVREAADKAKKLVRG</sequence>
<reference evidence="3 4" key="1">
    <citation type="submission" date="2020-04" db="EMBL/GenBank/DDBJ databases">
        <authorList>
            <consortium name="Desulfovibrio sp. FSS-1 genome sequencing consortium"/>
            <person name="Shimoshige H."/>
            <person name="Kobayashi H."/>
            <person name="Maekawa T."/>
        </authorList>
    </citation>
    <scope>NUCLEOTIDE SEQUENCE [LARGE SCALE GENOMIC DNA]</scope>
    <source>
        <strain evidence="3 4">SIID29052-01</strain>
    </source>
</reference>
<dbReference type="Proteomes" id="UP000494245">
    <property type="component" value="Unassembled WGS sequence"/>
</dbReference>
<feature type="region of interest" description="Disordered" evidence="1">
    <location>
        <begin position="69"/>
        <end position="89"/>
    </location>
</feature>
<dbReference type="RefSeq" id="WP_173084365.1">
    <property type="nucleotide sequence ID" value="NZ_BLTE01000009.1"/>
</dbReference>
<proteinExistence type="predicted"/>
<dbReference type="EMBL" id="BLTE01000009">
    <property type="protein sequence ID" value="GFK94365.1"/>
    <property type="molecule type" value="Genomic_DNA"/>
</dbReference>
<dbReference type="AlphaFoldDB" id="A0A6V8M1N9"/>
<organism evidence="3 4">
    <name type="scientific">Fundidesulfovibrio magnetotacticus</name>
    <dbReference type="NCBI Taxonomy" id="2730080"/>
    <lineage>
        <taxon>Bacteria</taxon>
        <taxon>Pseudomonadati</taxon>
        <taxon>Thermodesulfobacteriota</taxon>
        <taxon>Desulfovibrionia</taxon>
        <taxon>Desulfovibrionales</taxon>
        <taxon>Desulfovibrionaceae</taxon>
        <taxon>Fundidesulfovibrio</taxon>
    </lineage>
</organism>
<feature type="domain" description="Putative zinc-finger" evidence="2">
    <location>
        <begin position="26"/>
        <end position="52"/>
    </location>
</feature>
<evidence type="ECO:0000313" key="3">
    <source>
        <dbReference type="EMBL" id="GFK94365.1"/>
    </source>
</evidence>
<accession>A0A6V8M1N9</accession>
<evidence type="ECO:0000313" key="4">
    <source>
        <dbReference type="Proteomes" id="UP000494245"/>
    </source>
</evidence>
<evidence type="ECO:0000256" key="1">
    <source>
        <dbReference type="SAM" id="MobiDB-lite"/>
    </source>
</evidence>
<keyword evidence="4" id="KW-1185">Reference proteome</keyword>
<evidence type="ECO:0000259" key="2">
    <source>
        <dbReference type="Pfam" id="PF13490"/>
    </source>
</evidence>
<reference evidence="3 4" key="2">
    <citation type="submission" date="2020-05" db="EMBL/GenBank/DDBJ databases">
        <title>Draft genome sequence of Desulfovibrio sp. strainFSS-1.</title>
        <authorList>
            <person name="Shimoshige H."/>
            <person name="Kobayashi H."/>
            <person name="Maekawa T."/>
        </authorList>
    </citation>
    <scope>NUCLEOTIDE SEQUENCE [LARGE SCALE GENOMIC DNA]</scope>
    <source>
        <strain evidence="3 4">SIID29052-01</strain>
    </source>
</reference>
<name>A0A6V8M1N9_9BACT</name>
<dbReference type="Pfam" id="PF13490">
    <property type="entry name" value="zf-HC2"/>
    <property type="match status" value="1"/>
</dbReference>